<feature type="compositionally biased region" description="Pro residues" evidence="8">
    <location>
        <begin position="283"/>
        <end position="296"/>
    </location>
</feature>
<dbReference type="EMBL" id="JAOPHQ010006263">
    <property type="protein sequence ID" value="KAK0132456.1"/>
    <property type="molecule type" value="Genomic_DNA"/>
</dbReference>
<evidence type="ECO:0000313" key="11">
    <source>
        <dbReference type="Proteomes" id="UP001174136"/>
    </source>
</evidence>
<evidence type="ECO:0000256" key="6">
    <source>
        <dbReference type="ARBA" id="ARBA00023054"/>
    </source>
</evidence>
<dbReference type="Pfam" id="PF05781">
    <property type="entry name" value="MRVI1"/>
    <property type="match status" value="1"/>
</dbReference>
<feature type="transmembrane region" description="Helical" evidence="9">
    <location>
        <begin position="365"/>
        <end position="383"/>
    </location>
</feature>
<reference evidence="10" key="1">
    <citation type="journal article" date="2023" name="Front. Mar. Sci.">
        <title>A new Merluccius polli reference genome to investigate the effects of global change in West African waters.</title>
        <authorList>
            <person name="Mateo J.L."/>
            <person name="Blanco-Fernandez C."/>
            <person name="Garcia-Vazquez E."/>
            <person name="Machado-Schiaffino G."/>
        </authorList>
    </citation>
    <scope>NUCLEOTIDE SEQUENCE</scope>
    <source>
        <strain evidence="10">C29</strain>
        <tissue evidence="10">Fin</tissue>
    </source>
</reference>
<evidence type="ECO:0000256" key="1">
    <source>
        <dbReference type="ARBA" id="ARBA00004167"/>
    </source>
</evidence>
<name>A0AA47NNR8_MERPO</name>
<keyword evidence="11" id="KW-1185">Reference proteome</keyword>
<evidence type="ECO:0000256" key="9">
    <source>
        <dbReference type="SAM" id="Phobius"/>
    </source>
</evidence>
<dbReference type="PANTHER" id="PTHR15352:SF4">
    <property type="entry name" value="LYMPHOID-RESTRICTED MEMBRANE PROTEIN-LIKE ISOFORM X1"/>
    <property type="match status" value="1"/>
</dbReference>
<protein>
    <submittedName>
        <fullName evidence="10">Lymphoid-restricted membrane protein</fullName>
    </submittedName>
</protein>
<evidence type="ECO:0000256" key="4">
    <source>
        <dbReference type="ARBA" id="ARBA00022692"/>
    </source>
</evidence>
<keyword evidence="7 9" id="KW-0472">Membrane</keyword>
<organism evidence="10 11">
    <name type="scientific">Merluccius polli</name>
    <name type="common">Benguela hake</name>
    <name type="synonym">Merluccius cadenati</name>
    <dbReference type="NCBI Taxonomy" id="89951"/>
    <lineage>
        <taxon>Eukaryota</taxon>
        <taxon>Metazoa</taxon>
        <taxon>Chordata</taxon>
        <taxon>Craniata</taxon>
        <taxon>Vertebrata</taxon>
        <taxon>Euteleostomi</taxon>
        <taxon>Actinopterygii</taxon>
        <taxon>Neopterygii</taxon>
        <taxon>Teleostei</taxon>
        <taxon>Neoteleostei</taxon>
        <taxon>Acanthomorphata</taxon>
        <taxon>Zeiogadaria</taxon>
        <taxon>Gadariae</taxon>
        <taxon>Gadiformes</taxon>
        <taxon>Gadoidei</taxon>
        <taxon>Merlucciidae</taxon>
        <taxon>Merluccius</taxon>
    </lineage>
</organism>
<keyword evidence="6" id="KW-0175">Coiled coil</keyword>
<dbReference type="Proteomes" id="UP001174136">
    <property type="component" value="Unassembled WGS sequence"/>
</dbReference>
<comment type="subcellular location">
    <subcellularLocation>
        <location evidence="2">Cytoplasm</location>
    </subcellularLocation>
    <subcellularLocation>
        <location evidence="1">Membrane</location>
        <topology evidence="1">Single-pass membrane protein</topology>
    </subcellularLocation>
</comment>
<dbReference type="InterPro" id="IPR008677">
    <property type="entry name" value="MRVI1"/>
</dbReference>
<sequence length="384" mass="43927">MWAIVELHSRNVPSTAELMLVLSYDRLLQKHTTLVIISRWRAVTVMKSAFCQITLAFRTDQYTLKQRLQVEEHARNLAEENVQQELSHGRETLETLKGLCLDIRRSAILQRLELSLDILGGTVGRISNAAEVLGSVHQEARICRAVEIMVAHVENLKRRHEREGVELEQTKKLVHRISRRNLTEPGAPTDVDEMELQKQDKKSFQHYNGRRRVSASIITKESQEKKKRELKKQASQGDGRCQSPTFSSESSCSVITRDMCSLDGRLLVDTDDMPLEASVVRPVPYPVPNPESPPPPTEEETAKKTQSKSFPLDTLRQRHRGKAALSKRKADRNKKGIKRFRSSLSTQSTTLRQFPLTRWLFRSRWAFLYVALLLILCAAILILF</sequence>
<feature type="region of interest" description="Disordered" evidence="8">
    <location>
        <begin position="277"/>
        <end position="314"/>
    </location>
</feature>
<keyword evidence="5 9" id="KW-1133">Transmembrane helix</keyword>
<evidence type="ECO:0000313" key="10">
    <source>
        <dbReference type="EMBL" id="KAK0132456.1"/>
    </source>
</evidence>
<evidence type="ECO:0000256" key="8">
    <source>
        <dbReference type="SAM" id="MobiDB-lite"/>
    </source>
</evidence>
<gene>
    <name evidence="10" type="primary">LRMP</name>
    <name evidence="10" type="ORF">N1851_032685</name>
</gene>
<keyword evidence="4 9" id="KW-0812">Transmembrane</keyword>
<dbReference type="AlphaFoldDB" id="A0AA47NNR8"/>
<dbReference type="GO" id="GO:0016020">
    <property type="term" value="C:membrane"/>
    <property type="evidence" value="ECO:0007669"/>
    <property type="project" value="UniProtKB-SubCell"/>
</dbReference>
<dbReference type="GO" id="GO:0005737">
    <property type="term" value="C:cytoplasm"/>
    <property type="evidence" value="ECO:0007669"/>
    <property type="project" value="UniProtKB-SubCell"/>
</dbReference>
<feature type="region of interest" description="Disordered" evidence="8">
    <location>
        <begin position="180"/>
        <end position="248"/>
    </location>
</feature>
<evidence type="ECO:0000256" key="2">
    <source>
        <dbReference type="ARBA" id="ARBA00004496"/>
    </source>
</evidence>
<comment type="caution">
    <text evidence="10">The sequence shown here is derived from an EMBL/GenBank/DDBJ whole genome shotgun (WGS) entry which is preliminary data.</text>
</comment>
<accession>A0AA47NNR8</accession>
<evidence type="ECO:0000256" key="5">
    <source>
        <dbReference type="ARBA" id="ARBA00022989"/>
    </source>
</evidence>
<evidence type="ECO:0000256" key="3">
    <source>
        <dbReference type="ARBA" id="ARBA00022490"/>
    </source>
</evidence>
<evidence type="ECO:0000256" key="7">
    <source>
        <dbReference type="ARBA" id="ARBA00023136"/>
    </source>
</evidence>
<keyword evidence="3" id="KW-0963">Cytoplasm</keyword>
<proteinExistence type="predicted"/>
<dbReference type="PANTHER" id="PTHR15352">
    <property type="entry name" value="LYMPHOID-RESTRICTED MEMBRANE PROTEIN, JAW1"/>
    <property type="match status" value="1"/>
</dbReference>